<proteinExistence type="predicted"/>
<dbReference type="PANTHER" id="PTHR45228">
    <property type="entry name" value="CYCLIC DI-GMP PHOSPHODIESTERASE TM_0186-RELATED"/>
    <property type="match status" value="1"/>
</dbReference>
<evidence type="ECO:0000259" key="5">
    <source>
        <dbReference type="PROSITE" id="PS50885"/>
    </source>
</evidence>
<feature type="transmembrane region" description="Helical" evidence="4">
    <location>
        <begin position="21"/>
        <end position="43"/>
    </location>
</feature>
<dbReference type="InterPro" id="IPR037522">
    <property type="entry name" value="HD_GYP_dom"/>
</dbReference>
<reference evidence="8 9" key="1">
    <citation type="submission" date="2023-03" db="EMBL/GenBank/DDBJ databases">
        <title>Bacillus Genome Sequencing.</title>
        <authorList>
            <person name="Dunlap C."/>
        </authorList>
    </citation>
    <scope>NUCLEOTIDE SEQUENCE [LARGE SCALE GENOMIC DNA]</scope>
    <source>
        <strain evidence="8 9">NRS-52</strain>
    </source>
</reference>
<evidence type="ECO:0000256" key="4">
    <source>
        <dbReference type="SAM" id="Phobius"/>
    </source>
</evidence>
<dbReference type="Gene3D" id="6.10.340.10">
    <property type="match status" value="1"/>
</dbReference>
<feature type="domain" description="HD" evidence="6">
    <location>
        <begin position="337"/>
        <end position="462"/>
    </location>
</feature>
<dbReference type="PROSITE" id="PS51832">
    <property type="entry name" value="HD_GYP"/>
    <property type="match status" value="1"/>
</dbReference>
<keyword evidence="3 4" id="KW-0472">Membrane</keyword>
<dbReference type="SMART" id="SM00304">
    <property type="entry name" value="HAMP"/>
    <property type="match status" value="1"/>
</dbReference>
<evidence type="ECO:0000256" key="1">
    <source>
        <dbReference type="ARBA" id="ARBA00004236"/>
    </source>
</evidence>
<feature type="transmembrane region" description="Helical" evidence="4">
    <location>
        <begin position="110"/>
        <end position="131"/>
    </location>
</feature>
<feature type="transmembrane region" description="Helical" evidence="4">
    <location>
        <begin position="204"/>
        <end position="226"/>
    </location>
</feature>
<dbReference type="CDD" id="cd00077">
    <property type="entry name" value="HDc"/>
    <property type="match status" value="1"/>
</dbReference>
<comment type="subcellular location">
    <subcellularLocation>
        <location evidence="1">Cell membrane</location>
    </subcellularLocation>
</comment>
<evidence type="ECO:0000259" key="7">
    <source>
        <dbReference type="PROSITE" id="PS51832"/>
    </source>
</evidence>
<feature type="transmembrane region" description="Helical" evidence="4">
    <location>
        <begin position="143"/>
        <end position="171"/>
    </location>
</feature>
<comment type="caution">
    <text evidence="8">The sequence shown here is derived from an EMBL/GenBank/DDBJ whole genome shotgun (WGS) entry which is preliminary data.</text>
</comment>
<accession>A0ABU6PT28</accession>
<dbReference type="SUPFAM" id="SSF109604">
    <property type="entry name" value="HD-domain/PDEase-like"/>
    <property type="match status" value="1"/>
</dbReference>
<keyword evidence="4" id="KW-1133">Transmembrane helix</keyword>
<gene>
    <name evidence="8" type="ORF">P9847_11680</name>
</gene>
<sequence length="514" mass="57151">MNSESGSTGAIKLYRSFLKKLVLNYLVGSLLAVLVVGSTIVLTTLDVPPEEYKRLVFILVTSLVIMAAAELIVFSRHVRPLQRALLRPDANLDMLRTAYVQMHRFPQLSVWRILVPHLLGLSVPAVCITAWMLSAGLLTFPVFYLVLATAGAFLVACMHAMFDFFLTGAAIRPLLLELKKQAKERYRVELDAGGHVFLSIRPKFLISGMLIGISPLLLFSLAAQIRLRSLDSAIFQNYWGWASLILIIDIAFAYTGARLITADIERPISKLYDAMNDVKEGRMTQVQNIYSDEFSKLVAGFNMMVNALQTREDESRAMLDSYFVTLAVALDARDPYTAGHSLRVAEYSELIGRLCGMPPEELAIIRKSALLHDIGKIGVRDTVLLKEGRLTEEEFDQIKLHPALGENILLQIEPKDAMAALLPGVRSHHERYDGKGYPDGLAGEEIPVLGRIIAVADAYDAMTSDRPYRKGMASQVALLILDEGRGTQWDPVFAKVFVEYMRKQLTSIPKHGAS</sequence>
<dbReference type="RefSeq" id="WP_328277980.1">
    <property type="nucleotide sequence ID" value="NZ_JARTLD010000028.1"/>
</dbReference>
<dbReference type="InterPro" id="IPR052020">
    <property type="entry name" value="Cyclic_di-GMP/3'3'-cGAMP_PDE"/>
</dbReference>
<keyword evidence="4" id="KW-0812">Transmembrane</keyword>
<evidence type="ECO:0000259" key="6">
    <source>
        <dbReference type="PROSITE" id="PS51831"/>
    </source>
</evidence>
<feature type="transmembrane region" description="Helical" evidence="4">
    <location>
        <begin position="55"/>
        <end position="74"/>
    </location>
</feature>
<keyword evidence="2" id="KW-1003">Cell membrane</keyword>
<evidence type="ECO:0000313" key="9">
    <source>
        <dbReference type="Proteomes" id="UP001343257"/>
    </source>
</evidence>
<dbReference type="InterPro" id="IPR003660">
    <property type="entry name" value="HAMP_dom"/>
</dbReference>
<name>A0ABU6PT28_9BACL</name>
<dbReference type="CDD" id="cd06225">
    <property type="entry name" value="HAMP"/>
    <property type="match status" value="1"/>
</dbReference>
<feature type="transmembrane region" description="Helical" evidence="4">
    <location>
        <begin position="238"/>
        <end position="260"/>
    </location>
</feature>
<dbReference type="PROSITE" id="PS51831">
    <property type="entry name" value="HD"/>
    <property type="match status" value="1"/>
</dbReference>
<dbReference type="Gene3D" id="1.10.3210.10">
    <property type="entry name" value="Hypothetical protein af1432"/>
    <property type="match status" value="1"/>
</dbReference>
<evidence type="ECO:0000256" key="2">
    <source>
        <dbReference type="ARBA" id="ARBA00022475"/>
    </source>
</evidence>
<dbReference type="Proteomes" id="UP001343257">
    <property type="component" value="Unassembled WGS sequence"/>
</dbReference>
<feature type="domain" description="HD-GYP" evidence="7">
    <location>
        <begin position="315"/>
        <end position="513"/>
    </location>
</feature>
<feature type="domain" description="HAMP" evidence="5">
    <location>
        <begin position="262"/>
        <end position="313"/>
    </location>
</feature>
<evidence type="ECO:0000256" key="3">
    <source>
        <dbReference type="ARBA" id="ARBA00023136"/>
    </source>
</evidence>
<dbReference type="InterPro" id="IPR003607">
    <property type="entry name" value="HD/PDEase_dom"/>
</dbReference>
<dbReference type="PROSITE" id="PS50885">
    <property type="entry name" value="HAMP"/>
    <property type="match status" value="1"/>
</dbReference>
<dbReference type="SMART" id="SM00471">
    <property type="entry name" value="HDc"/>
    <property type="match status" value="1"/>
</dbReference>
<protein>
    <submittedName>
        <fullName evidence="8">HD domain-containing protein</fullName>
    </submittedName>
</protein>
<dbReference type="Pfam" id="PF13487">
    <property type="entry name" value="HD_5"/>
    <property type="match status" value="1"/>
</dbReference>
<evidence type="ECO:0000313" key="8">
    <source>
        <dbReference type="EMBL" id="MED5017962.1"/>
    </source>
</evidence>
<dbReference type="InterPro" id="IPR006674">
    <property type="entry name" value="HD_domain"/>
</dbReference>
<keyword evidence="9" id="KW-1185">Reference proteome</keyword>
<organism evidence="8 9">
    <name type="scientific">Paenibacillus chibensis</name>
    <dbReference type="NCBI Taxonomy" id="59846"/>
    <lineage>
        <taxon>Bacteria</taxon>
        <taxon>Bacillati</taxon>
        <taxon>Bacillota</taxon>
        <taxon>Bacilli</taxon>
        <taxon>Bacillales</taxon>
        <taxon>Paenibacillaceae</taxon>
        <taxon>Paenibacillus</taxon>
    </lineage>
</organism>
<dbReference type="EMBL" id="JARTLD010000028">
    <property type="protein sequence ID" value="MED5017962.1"/>
    <property type="molecule type" value="Genomic_DNA"/>
</dbReference>